<accession>A0A1G6IFQ6</accession>
<feature type="region of interest" description="Disordered" evidence="9">
    <location>
        <begin position="414"/>
        <end position="454"/>
    </location>
</feature>
<keyword evidence="4" id="KW-0808">Transferase</keyword>
<dbReference type="EC" id="2.7.13.3" evidence="2"/>
<feature type="transmembrane region" description="Helical" evidence="10">
    <location>
        <begin position="76"/>
        <end position="94"/>
    </location>
</feature>
<evidence type="ECO:0000256" key="2">
    <source>
        <dbReference type="ARBA" id="ARBA00012438"/>
    </source>
</evidence>
<evidence type="ECO:0000256" key="4">
    <source>
        <dbReference type="ARBA" id="ARBA00022679"/>
    </source>
</evidence>
<feature type="domain" description="Signal transduction histidine kinase subgroup 3 dimerisation and phosphoacceptor" evidence="12">
    <location>
        <begin position="215"/>
        <end position="280"/>
    </location>
</feature>
<dbReference type="CDD" id="cd16917">
    <property type="entry name" value="HATPase_UhpB-NarQ-NarX-like"/>
    <property type="match status" value="1"/>
</dbReference>
<dbReference type="Pfam" id="PF02518">
    <property type="entry name" value="HATPase_c"/>
    <property type="match status" value="1"/>
</dbReference>
<evidence type="ECO:0000259" key="11">
    <source>
        <dbReference type="Pfam" id="PF02518"/>
    </source>
</evidence>
<keyword evidence="8" id="KW-0902">Two-component regulatory system</keyword>
<dbReference type="RefSeq" id="WP_092613759.1">
    <property type="nucleotide sequence ID" value="NZ_FMYF01000016.1"/>
</dbReference>
<dbReference type="InterPro" id="IPR036890">
    <property type="entry name" value="HATPase_C_sf"/>
</dbReference>
<dbReference type="InterPro" id="IPR011712">
    <property type="entry name" value="Sig_transdc_His_kin_sub3_dim/P"/>
</dbReference>
<feature type="transmembrane region" description="Helical" evidence="10">
    <location>
        <begin position="20"/>
        <end position="39"/>
    </location>
</feature>
<evidence type="ECO:0000256" key="7">
    <source>
        <dbReference type="ARBA" id="ARBA00022840"/>
    </source>
</evidence>
<comment type="catalytic activity">
    <reaction evidence="1">
        <text>ATP + protein L-histidine = ADP + protein N-phospho-L-histidine.</text>
        <dbReference type="EC" id="2.7.13.3"/>
    </reaction>
</comment>
<keyword evidence="10" id="KW-1133">Transmembrane helix</keyword>
<feature type="compositionally biased region" description="Gly residues" evidence="9">
    <location>
        <begin position="369"/>
        <end position="378"/>
    </location>
</feature>
<dbReference type="Gene3D" id="3.30.565.10">
    <property type="entry name" value="Histidine kinase-like ATPase, C-terminal domain"/>
    <property type="match status" value="1"/>
</dbReference>
<dbReference type="EMBL" id="FMYF01000016">
    <property type="protein sequence ID" value="SDC05301.1"/>
    <property type="molecule type" value="Genomic_DNA"/>
</dbReference>
<keyword evidence="5" id="KW-0547">Nucleotide-binding</keyword>
<reference evidence="13 14" key="1">
    <citation type="submission" date="2016-06" db="EMBL/GenBank/DDBJ databases">
        <authorList>
            <person name="Olsen C.W."/>
            <person name="Carey S."/>
            <person name="Hinshaw L."/>
            <person name="Karasin A.I."/>
        </authorList>
    </citation>
    <scope>NUCLEOTIDE SEQUENCE [LARGE SCALE GENOMIC DNA]</scope>
    <source>
        <strain evidence="13 14">LZ-22</strain>
    </source>
</reference>
<feature type="transmembrane region" description="Helical" evidence="10">
    <location>
        <begin position="51"/>
        <end position="69"/>
    </location>
</feature>
<dbReference type="PANTHER" id="PTHR24421">
    <property type="entry name" value="NITRATE/NITRITE SENSOR PROTEIN NARX-RELATED"/>
    <property type="match status" value="1"/>
</dbReference>
<name>A0A1G6IFQ6_9ACTN</name>
<dbReference type="InterPro" id="IPR050482">
    <property type="entry name" value="Sensor_HK_TwoCompSys"/>
</dbReference>
<proteinExistence type="predicted"/>
<dbReference type="GO" id="GO:0000155">
    <property type="term" value="F:phosphorelay sensor kinase activity"/>
    <property type="evidence" value="ECO:0007669"/>
    <property type="project" value="InterPro"/>
</dbReference>
<protein>
    <recommendedName>
        <fullName evidence="2">histidine kinase</fullName>
        <ecNumber evidence="2">2.7.13.3</ecNumber>
    </recommendedName>
</protein>
<evidence type="ECO:0000256" key="6">
    <source>
        <dbReference type="ARBA" id="ARBA00022777"/>
    </source>
</evidence>
<feature type="transmembrane region" description="Helical" evidence="10">
    <location>
        <begin position="128"/>
        <end position="149"/>
    </location>
</feature>
<dbReference type="InterPro" id="IPR003594">
    <property type="entry name" value="HATPase_dom"/>
</dbReference>
<keyword evidence="3" id="KW-0597">Phosphoprotein</keyword>
<evidence type="ECO:0000256" key="1">
    <source>
        <dbReference type="ARBA" id="ARBA00000085"/>
    </source>
</evidence>
<dbReference type="STRING" id="1577474.GA0111570_11623"/>
<dbReference type="Pfam" id="PF07730">
    <property type="entry name" value="HisKA_3"/>
    <property type="match status" value="1"/>
</dbReference>
<evidence type="ECO:0000256" key="8">
    <source>
        <dbReference type="ARBA" id="ARBA00023012"/>
    </source>
</evidence>
<dbReference type="SUPFAM" id="SSF55874">
    <property type="entry name" value="ATPase domain of HSP90 chaperone/DNA topoisomerase II/histidine kinase"/>
    <property type="match status" value="1"/>
</dbReference>
<feature type="transmembrane region" description="Helical" evidence="10">
    <location>
        <begin position="161"/>
        <end position="179"/>
    </location>
</feature>
<keyword evidence="7" id="KW-0067">ATP-binding</keyword>
<evidence type="ECO:0000256" key="10">
    <source>
        <dbReference type="SAM" id="Phobius"/>
    </source>
</evidence>
<keyword evidence="10" id="KW-0472">Membrane</keyword>
<dbReference type="Gene3D" id="1.20.5.1930">
    <property type="match status" value="1"/>
</dbReference>
<keyword evidence="14" id="KW-1185">Reference proteome</keyword>
<sequence length="454" mass="47470">MDTAGRHGLDRVDAWLGRSWWLTGPLVAVVLVVLLGPASVNAVLESSLVPAWTQALLVAIVVLHVVVSFRSVWPVMAFGVLAVAELVLAIAPPLSEVQAGVYPAVLLPASLAYLLGAHTVSAMAPRPWPAVSLVVGAVGSLVAAGRLWVADQALTGTVPGGSLTLLATFLASVVAVWALGQYRRLRADQVATLAERARRAEADREQRDRQAAADERARIAREMHDVVAHALSVIVRQADAGRYVVHEDPAAAATVLSTIAETGREALTDMRALLGILREGETGHAEATAPQPTLDDLPELVERIRASGQPVTLVVEGRPRPLDRTAHLAGYRLVQEALTNVARHAGPAAEAEVVLTWSRRGVRLQVTDTGGGRVGPGDEGTERPGAPGQHDAGGGGLLGMRERVQFAGGTLRAVPLPGGGWQVQADLPAGRTRGIAGRTGQRGQTTPTGTTGEG</sequence>
<evidence type="ECO:0000259" key="12">
    <source>
        <dbReference type="Pfam" id="PF07730"/>
    </source>
</evidence>
<keyword evidence="10" id="KW-0812">Transmembrane</keyword>
<dbReference type="GO" id="GO:0016020">
    <property type="term" value="C:membrane"/>
    <property type="evidence" value="ECO:0007669"/>
    <property type="project" value="InterPro"/>
</dbReference>
<dbReference type="AlphaFoldDB" id="A0A1G6IFQ6"/>
<dbReference type="PANTHER" id="PTHR24421:SF10">
    <property type="entry name" value="NITRATE_NITRITE SENSOR PROTEIN NARQ"/>
    <property type="match status" value="1"/>
</dbReference>
<evidence type="ECO:0000313" key="14">
    <source>
        <dbReference type="Proteomes" id="UP000199086"/>
    </source>
</evidence>
<organism evidence="13 14">
    <name type="scientific">Raineyella antarctica</name>
    <dbReference type="NCBI Taxonomy" id="1577474"/>
    <lineage>
        <taxon>Bacteria</taxon>
        <taxon>Bacillati</taxon>
        <taxon>Actinomycetota</taxon>
        <taxon>Actinomycetes</taxon>
        <taxon>Propionibacteriales</taxon>
        <taxon>Propionibacteriaceae</taxon>
        <taxon>Raineyella</taxon>
    </lineage>
</organism>
<feature type="compositionally biased region" description="Low complexity" evidence="9">
    <location>
        <begin position="428"/>
        <end position="454"/>
    </location>
</feature>
<gene>
    <name evidence="13" type="ORF">GA0111570_11623</name>
</gene>
<dbReference type="OrthoDB" id="227596at2"/>
<feature type="domain" description="Histidine kinase/HSP90-like ATPase" evidence="11">
    <location>
        <begin position="331"/>
        <end position="429"/>
    </location>
</feature>
<evidence type="ECO:0000256" key="9">
    <source>
        <dbReference type="SAM" id="MobiDB-lite"/>
    </source>
</evidence>
<evidence type="ECO:0000256" key="3">
    <source>
        <dbReference type="ARBA" id="ARBA00022553"/>
    </source>
</evidence>
<dbReference type="GO" id="GO:0005524">
    <property type="term" value="F:ATP binding"/>
    <property type="evidence" value="ECO:0007669"/>
    <property type="project" value="UniProtKB-KW"/>
</dbReference>
<evidence type="ECO:0000256" key="5">
    <source>
        <dbReference type="ARBA" id="ARBA00022741"/>
    </source>
</evidence>
<dbReference type="GO" id="GO:0046983">
    <property type="term" value="F:protein dimerization activity"/>
    <property type="evidence" value="ECO:0007669"/>
    <property type="project" value="InterPro"/>
</dbReference>
<keyword evidence="6 13" id="KW-0418">Kinase</keyword>
<feature type="transmembrane region" description="Helical" evidence="10">
    <location>
        <begin position="100"/>
        <end position="116"/>
    </location>
</feature>
<dbReference type="Proteomes" id="UP000199086">
    <property type="component" value="Unassembled WGS sequence"/>
</dbReference>
<evidence type="ECO:0000313" key="13">
    <source>
        <dbReference type="EMBL" id="SDC05301.1"/>
    </source>
</evidence>
<feature type="region of interest" description="Disordered" evidence="9">
    <location>
        <begin position="367"/>
        <end position="397"/>
    </location>
</feature>